<evidence type="ECO:0000313" key="1">
    <source>
        <dbReference type="EMBL" id="SBV29105.1"/>
    </source>
</evidence>
<dbReference type="Proteomes" id="UP000199393">
    <property type="component" value="Chromosome I"/>
</dbReference>
<accession>A0A1C3N938</accession>
<gene>
    <name evidence="1" type="ORF">GA0070620_4672</name>
</gene>
<protein>
    <submittedName>
        <fullName evidence="1">Uncharacterized protein</fullName>
    </submittedName>
</protein>
<sequence length="78" mass="8529">MDRLTAGAAILVSEQAYRAVEGPLTLLVTEVLRVGPFQGTEWAEVCGHEVHPDGTLRARLSQALVRVDRARPVVLRPL</sequence>
<dbReference type="AlphaFoldDB" id="A0A1C3N938"/>
<dbReference type="OrthoDB" id="3389869at2"/>
<evidence type="ECO:0000313" key="2">
    <source>
        <dbReference type="Proteomes" id="UP000199393"/>
    </source>
</evidence>
<name>A0A1C3N938_9ACTN</name>
<proteinExistence type="predicted"/>
<reference evidence="2" key="1">
    <citation type="submission" date="2016-06" db="EMBL/GenBank/DDBJ databases">
        <authorList>
            <person name="Varghese N."/>
        </authorList>
    </citation>
    <scope>NUCLEOTIDE SEQUENCE [LARGE SCALE GENOMIC DNA]</scope>
    <source>
        <strain evidence="2">DSM 45344</strain>
    </source>
</reference>
<dbReference type="EMBL" id="LT598496">
    <property type="protein sequence ID" value="SBV29105.1"/>
    <property type="molecule type" value="Genomic_DNA"/>
</dbReference>
<dbReference type="STRING" id="307121.GA0070620_4672"/>
<organism evidence="1 2">
    <name type="scientific">Micromonospora krabiensis</name>
    <dbReference type="NCBI Taxonomy" id="307121"/>
    <lineage>
        <taxon>Bacteria</taxon>
        <taxon>Bacillati</taxon>
        <taxon>Actinomycetota</taxon>
        <taxon>Actinomycetes</taxon>
        <taxon>Micromonosporales</taxon>
        <taxon>Micromonosporaceae</taxon>
        <taxon>Micromonospora</taxon>
    </lineage>
</organism>
<dbReference type="RefSeq" id="WP_091594155.1">
    <property type="nucleotide sequence ID" value="NZ_JBHRWG010000004.1"/>
</dbReference>
<keyword evidence="2" id="KW-1185">Reference proteome</keyword>